<dbReference type="PRINTS" id="PR00090">
    <property type="entry name" value="RNGDIOXGNASE"/>
</dbReference>
<dbReference type="PROSITE" id="PS51296">
    <property type="entry name" value="RIESKE"/>
    <property type="match status" value="1"/>
</dbReference>
<evidence type="ECO:0000256" key="1">
    <source>
        <dbReference type="ARBA" id="ARBA00001962"/>
    </source>
</evidence>
<keyword evidence="9" id="KW-0560">Oxidoreductase</keyword>
<comment type="function">
    <text evidence="2">Catalyzes the first step of the osmoprotectant glycine betaine synthesis.</text>
</comment>
<evidence type="ECO:0000256" key="6">
    <source>
        <dbReference type="ARBA" id="ARBA00014931"/>
    </source>
</evidence>
<evidence type="ECO:0000256" key="8">
    <source>
        <dbReference type="ARBA" id="ARBA00022723"/>
    </source>
</evidence>
<evidence type="ECO:0000313" key="15">
    <source>
        <dbReference type="EMBL" id="KAF1841290.1"/>
    </source>
</evidence>
<dbReference type="EC" id="1.14.15.7" evidence="5"/>
<evidence type="ECO:0000313" key="16">
    <source>
        <dbReference type="Proteomes" id="UP000800039"/>
    </source>
</evidence>
<dbReference type="PANTHER" id="PTHR43756:SF5">
    <property type="entry name" value="CHOLINE MONOOXYGENASE, CHLOROPLASTIC"/>
    <property type="match status" value="1"/>
</dbReference>
<evidence type="ECO:0000259" key="14">
    <source>
        <dbReference type="PROSITE" id="PS51296"/>
    </source>
</evidence>
<feature type="region of interest" description="Disordered" evidence="13">
    <location>
        <begin position="352"/>
        <end position="383"/>
    </location>
</feature>
<dbReference type="RefSeq" id="XP_040783853.1">
    <property type="nucleotide sequence ID" value="XM_040937189.1"/>
</dbReference>
<comment type="similarity">
    <text evidence="4">Belongs to the choline monooxygenase family.</text>
</comment>
<dbReference type="CDD" id="cd03469">
    <property type="entry name" value="Rieske_RO_Alpha_N"/>
    <property type="match status" value="1"/>
</dbReference>
<dbReference type="InterPro" id="IPR017941">
    <property type="entry name" value="Rieske_2Fe-2S"/>
</dbReference>
<dbReference type="EMBL" id="ML976618">
    <property type="protein sequence ID" value="KAF1841290.1"/>
    <property type="molecule type" value="Genomic_DNA"/>
</dbReference>
<evidence type="ECO:0000256" key="12">
    <source>
        <dbReference type="ARBA" id="ARBA00049097"/>
    </source>
</evidence>
<comment type="cofactor">
    <cofactor evidence="1">
        <name>Fe cation</name>
        <dbReference type="ChEBI" id="CHEBI:24875"/>
    </cofactor>
</comment>
<evidence type="ECO:0000256" key="4">
    <source>
        <dbReference type="ARBA" id="ARBA00010848"/>
    </source>
</evidence>
<dbReference type="InterPro" id="IPR036922">
    <property type="entry name" value="Rieske_2Fe-2S_sf"/>
</dbReference>
<evidence type="ECO:0000256" key="9">
    <source>
        <dbReference type="ARBA" id="ARBA00023002"/>
    </source>
</evidence>
<dbReference type="OrthoDB" id="426882at2759"/>
<accession>A0A9P4G938</accession>
<dbReference type="Pfam" id="PF00848">
    <property type="entry name" value="Ring_hydroxyl_A"/>
    <property type="match status" value="2"/>
</dbReference>
<dbReference type="InterPro" id="IPR015879">
    <property type="entry name" value="Ring_hydroxy_dOase_asu_C_dom"/>
</dbReference>
<evidence type="ECO:0000256" key="11">
    <source>
        <dbReference type="ARBA" id="ARBA00023014"/>
    </source>
</evidence>
<sequence length="383" mass="44304">MPSTVLEKSFGSTLPAAWYREQAFYDLERRAIFSNHWLLITHASRFRESGQYVRFEMANYPFFVIKDRQGKINAFLNVCRHRAFPLIHQDSGTARIIACKYHGWSYGINGKLAKAPRFDSLPDFDKSEFSLFKIHTHIDKMGFIYVNFDNSPEPIPWSSQFGGIDEQQRMNQFNLDDYVFDHDWKMDGNFNWKALVENYNECYHCSVAHPGFASFLKPEGDFPKAFKKNFIEYYVEGSMKADAVVIPAAPQFLFPNATMTISGAFFYMMSAVPTSPTTSIMSYQIFRNKTASDEDFNDACEFFKQVEREDKVLGNGVQINLNTDTYIAGPLHPRMEDAVIQFQSWLRSKLHEHRAQEQNGGGEIWPARRARQEDAQLEEDLPD</sequence>
<evidence type="ECO:0000256" key="5">
    <source>
        <dbReference type="ARBA" id="ARBA00012763"/>
    </source>
</evidence>
<dbReference type="SUPFAM" id="SSF50022">
    <property type="entry name" value="ISP domain"/>
    <property type="match status" value="1"/>
</dbReference>
<gene>
    <name evidence="15" type="ORF">K460DRAFT_408762</name>
</gene>
<keyword evidence="8" id="KW-0479">Metal-binding</keyword>
<comment type="pathway">
    <text evidence="3">Amine and polyamine biosynthesis; betaine biosynthesis via choline pathway; betaine aldehyde from choline (monooxygenase route): step 1/1.</text>
</comment>
<proteinExistence type="inferred from homology"/>
<reference evidence="15" key="1">
    <citation type="submission" date="2020-01" db="EMBL/GenBank/DDBJ databases">
        <authorList>
            <consortium name="DOE Joint Genome Institute"/>
            <person name="Haridas S."/>
            <person name="Albert R."/>
            <person name="Binder M."/>
            <person name="Bloem J."/>
            <person name="Labutti K."/>
            <person name="Salamov A."/>
            <person name="Andreopoulos B."/>
            <person name="Baker S.E."/>
            <person name="Barry K."/>
            <person name="Bills G."/>
            <person name="Bluhm B.H."/>
            <person name="Cannon C."/>
            <person name="Castanera R."/>
            <person name="Culley D.E."/>
            <person name="Daum C."/>
            <person name="Ezra D."/>
            <person name="Gonzalez J.B."/>
            <person name="Henrissat B."/>
            <person name="Kuo A."/>
            <person name="Liang C."/>
            <person name="Lipzen A."/>
            <person name="Lutzoni F."/>
            <person name="Magnuson J."/>
            <person name="Mondo S."/>
            <person name="Nolan M."/>
            <person name="Ohm R."/>
            <person name="Pangilinan J."/>
            <person name="Park H.-J."/>
            <person name="Ramirez L."/>
            <person name="Alfaro M."/>
            <person name="Sun H."/>
            <person name="Tritt A."/>
            <person name="Yoshinaga Y."/>
            <person name="Zwiers L.-H."/>
            <person name="Turgeon B.G."/>
            <person name="Goodwin S.B."/>
            <person name="Spatafora J.W."/>
            <person name="Crous P.W."/>
            <person name="Grigoriev I.V."/>
        </authorList>
    </citation>
    <scope>NUCLEOTIDE SEQUENCE</scope>
    <source>
        <strain evidence="15">CBS 394.84</strain>
    </source>
</reference>
<dbReference type="Gene3D" id="3.90.380.10">
    <property type="entry name" value="Naphthalene 1,2-dioxygenase Alpha Subunit, Chain A, domain 1"/>
    <property type="match status" value="2"/>
</dbReference>
<dbReference type="SUPFAM" id="SSF55961">
    <property type="entry name" value="Bet v1-like"/>
    <property type="match status" value="1"/>
</dbReference>
<dbReference type="GeneID" id="63854439"/>
<dbReference type="GO" id="GO:0051537">
    <property type="term" value="F:2 iron, 2 sulfur cluster binding"/>
    <property type="evidence" value="ECO:0007669"/>
    <property type="project" value="UniProtKB-KW"/>
</dbReference>
<evidence type="ECO:0000256" key="7">
    <source>
        <dbReference type="ARBA" id="ARBA00022714"/>
    </source>
</evidence>
<dbReference type="CDD" id="cd00680">
    <property type="entry name" value="RHO_alpha_C"/>
    <property type="match status" value="1"/>
</dbReference>
<evidence type="ECO:0000256" key="10">
    <source>
        <dbReference type="ARBA" id="ARBA00023004"/>
    </source>
</evidence>
<dbReference type="GO" id="GO:0019133">
    <property type="term" value="F:choline monooxygenase activity"/>
    <property type="evidence" value="ECO:0007669"/>
    <property type="project" value="UniProtKB-EC"/>
</dbReference>
<dbReference type="Proteomes" id="UP000800039">
    <property type="component" value="Unassembled WGS sequence"/>
</dbReference>
<dbReference type="Pfam" id="PF00355">
    <property type="entry name" value="Rieske"/>
    <property type="match status" value="1"/>
</dbReference>
<dbReference type="GO" id="GO:0005506">
    <property type="term" value="F:iron ion binding"/>
    <property type="evidence" value="ECO:0007669"/>
    <property type="project" value="InterPro"/>
</dbReference>
<dbReference type="AlphaFoldDB" id="A0A9P4G938"/>
<evidence type="ECO:0000256" key="2">
    <source>
        <dbReference type="ARBA" id="ARBA00002149"/>
    </source>
</evidence>
<dbReference type="PANTHER" id="PTHR43756">
    <property type="entry name" value="CHOLINE MONOOXYGENASE, CHLOROPLASTIC"/>
    <property type="match status" value="1"/>
</dbReference>
<protein>
    <recommendedName>
        <fullName evidence="6">Choline monooxygenase, chloroplastic</fullName>
        <ecNumber evidence="5">1.14.15.7</ecNumber>
    </recommendedName>
</protein>
<dbReference type="InterPro" id="IPR001663">
    <property type="entry name" value="Rng_hydr_dOase-A"/>
</dbReference>
<dbReference type="Gene3D" id="2.102.10.10">
    <property type="entry name" value="Rieske [2Fe-2S] iron-sulphur domain"/>
    <property type="match status" value="1"/>
</dbReference>
<keyword evidence="7" id="KW-0001">2Fe-2S</keyword>
<name>A0A9P4G938_9PLEO</name>
<comment type="caution">
    <text evidence="15">The sequence shown here is derived from an EMBL/GenBank/DDBJ whole genome shotgun (WGS) entry which is preliminary data.</text>
</comment>
<feature type="domain" description="Rieske" evidence="14">
    <location>
        <begin position="37"/>
        <end position="124"/>
    </location>
</feature>
<organism evidence="15 16">
    <name type="scientific">Cucurbitaria berberidis CBS 394.84</name>
    <dbReference type="NCBI Taxonomy" id="1168544"/>
    <lineage>
        <taxon>Eukaryota</taxon>
        <taxon>Fungi</taxon>
        <taxon>Dikarya</taxon>
        <taxon>Ascomycota</taxon>
        <taxon>Pezizomycotina</taxon>
        <taxon>Dothideomycetes</taxon>
        <taxon>Pleosporomycetidae</taxon>
        <taxon>Pleosporales</taxon>
        <taxon>Pleosporineae</taxon>
        <taxon>Cucurbitariaceae</taxon>
        <taxon>Cucurbitaria</taxon>
    </lineage>
</organism>
<keyword evidence="10" id="KW-0408">Iron</keyword>
<evidence type="ECO:0000256" key="13">
    <source>
        <dbReference type="SAM" id="MobiDB-lite"/>
    </source>
</evidence>
<comment type="catalytic activity">
    <reaction evidence="12">
        <text>choline + 2 reduced [2Fe-2S]-[ferredoxin] + O2 + 2 H(+) = betaine aldehyde hydrate + 2 oxidized [2Fe-2S]-[ferredoxin] + H2O</text>
        <dbReference type="Rhea" id="RHEA:17769"/>
        <dbReference type="Rhea" id="RHEA-COMP:10000"/>
        <dbReference type="Rhea" id="RHEA-COMP:10001"/>
        <dbReference type="ChEBI" id="CHEBI:15354"/>
        <dbReference type="ChEBI" id="CHEBI:15377"/>
        <dbReference type="ChEBI" id="CHEBI:15378"/>
        <dbReference type="ChEBI" id="CHEBI:15379"/>
        <dbReference type="ChEBI" id="CHEBI:15870"/>
        <dbReference type="ChEBI" id="CHEBI:33737"/>
        <dbReference type="ChEBI" id="CHEBI:33738"/>
        <dbReference type="EC" id="1.14.15.7"/>
    </reaction>
</comment>
<keyword evidence="11" id="KW-0411">Iron-sulfur</keyword>
<evidence type="ECO:0000256" key="3">
    <source>
        <dbReference type="ARBA" id="ARBA00004866"/>
    </source>
</evidence>
<keyword evidence="16" id="KW-1185">Reference proteome</keyword>